<dbReference type="EMBL" id="JAGMWT010000006">
    <property type="protein sequence ID" value="KAH7127077.1"/>
    <property type="molecule type" value="Genomic_DNA"/>
</dbReference>
<accession>A0A9P9DY10</accession>
<feature type="compositionally biased region" description="Acidic residues" evidence="1">
    <location>
        <begin position="367"/>
        <end position="386"/>
    </location>
</feature>
<dbReference type="Proteomes" id="UP000700596">
    <property type="component" value="Unassembled WGS sequence"/>
</dbReference>
<evidence type="ECO:0000256" key="1">
    <source>
        <dbReference type="SAM" id="MobiDB-lite"/>
    </source>
</evidence>
<feature type="compositionally biased region" description="Acidic residues" evidence="1">
    <location>
        <begin position="350"/>
        <end position="361"/>
    </location>
</feature>
<reference evidence="2" key="1">
    <citation type="journal article" date="2021" name="Nat. Commun.">
        <title>Genetic determinants of endophytism in the Arabidopsis root mycobiome.</title>
        <authorList>
            <person name="Mesny F."/>
            <person name="Miyauchi S."/>
            <person name="Thiergart T."/>
            <person name="Pickel B."/>
            <person name="Atanasova L."/>
            <person name="Karlsson M."/>
            <person name="Huettel B."/>
            <person name="Barry K.W."/>
            <person name="Haridas S."/>
            <person name="Chen C."/>
            <person name="Bauer D."/>
            <person name="Andreopoulos W."/>
            <person name="Pangilinan J."/>
            <person name="LaButti K."/>
            <person name="Riley R."/>
            <person name="Lipzen A."/>
            <person name="Clum A."/>
            <person name="Drula E."/>
            <person name="Henrissat B."/>
            <person name="Kohler A."/>
            <person name="Grigoriev I.V."/>
            <person name="Martin F.M."/>
            <person name="Hacquard S."/>
        </authorList>
    </citation>
    <scope>NUCLEOTIDE SEQUENCE</scope>
    <source>
        <strain evidence="2">MPI-CAGE-CH-0243</strain>
    </source>
</reference>
<keyword evidence="3" id="KW-1185">Reference proteome</keyword>
<sequence>MDSPEQKEPGEAFFGSHLPVKLELFKHQAEHKPNSQTSCQDQHVDDSQTNSKRQSCSRQSSVMDQSQIRLVLETTSSSNSDSGGINQNRSRPTIVTTRKPRYLENIGLYGTIFEDPTGEDGTLTSWPAQIPRSKPPQTPFWEDSRYGEARDYASVALETHQDYMTSTTPSLAEGGISLIESAVSADYAFENLHDYVHDIDPDEALAEHMQAMELLDCSEEDPAKALRKQQLAYYRSKHCNAPPIEKPVDSPRLAQIKNIIEWERFIGIPEARRATSAELCDMDEDEFDRFYEKVESAYNQNRKEVEPVDLLKKFQDDELQRYGTKLVHDQEQGTTMPEKDEEFSFQAFEDFGDEFFDEDPDTSSNDDAGDNEESGSENEEEDDGLE</sequence>
<evidence type="ECO:0000313" key="2">
    <source>
        <dbReference type="EMBL" id="KAH7127077.1"/>
    </source>
</evidence>
<evidence type="ECO:0000313" key="3">
    <source>
        <dbReference type="Proteomes" id="UP000700596"/>
    </source>
</evidence>
<gene>
    <name evidence="2" type="ORF">B0J11DRAFT_614398</name>
</gene>
<protein>
    <submittedName>
        <fullName evidence="2">Uncharacterized protein</fullName>
    </submittedName>
</protein>
<proteinExistence type="predicted"/>
<name>A0A9P9DY10_9PLEO</name>
<dbReference type="AlphaFoldDB" id="A0A9P9DY10"/>
<feature type="compositionally biased region" description="Polar residues" evidence="1">
    <location>
        <begin position="34"/>
        <end position="95"/>
    </location>
</feature>
<comment type="caution">
    <text evidence="2">The sequence shown here is derived from an EMBL/GenBank/DDBJ whole genome shotgun (WGS) entry which is preliminary data.</text>
</comment>
<feature type="region of interest" description="Disordered" evidence="1">
    <location>
        <begin position="27"/>
        <end position="95"/>
    </location>
</feature>
<organism evidence="2 3">
    <name type="scientific">Dendryphion nanum</name>
    <dbReference type="NCBI Taxonomy" id="256645"/>
    <lineage>
        <taxon>Eukaryota</taxon>
        <taxon>Fungi</taxon>
        <taxon>Dikarya</taxon>
        <taxon>Ascomycota</taxon>
        <taxon>Pezizomycotina</taxon>
        <taxon>Dothideomycetes</taxon>
        <taxon>Pleosporomycetidae</taxon>
        <taxon>Pleosporales</taxon>
        <taxon>Torulaceae</taxon>
        <taxon>Dendryphion</taxon>
    </lineage>
</organism>
<feature type="region of interest" description="Disordered" evidence="1">
    <location>
        <begin position="328"/>
        <end position="386"/>
    </location>
</feature>